<gene>
    <name evidence="1" type="ORF">C2G38_2199569</name>
</gene>
<accession>A0A397URK4</accession>
<dbReference type="EMBL" id="QKWP01000984">
    <property type="protein sequence ID" value="RIB12850.1"/>
    <property type="molecule type" value="Genomic_DNA"/>
</dbReference>
<dbReference type="STRING" id="44941.A0A397URK4"/>
<sequence>MCDPINDIIIGFGAEGSKSWHPRDTIDDFSEMHILTTKTGYDLRSEQMDIEDSQTKRNRELKFTIEQAIFRKDDTNVPVFCTLLPDFKGDINKVVLEISDEILDSRSQYLNESIDLKSQFQERNNKMASLIQFIHNSKAVDKVKILCKNGIHTFRPCYNRT</sequence>
<evidence type="ECO:0000313" key="2">
    <source>
        <dbReference type="Proteomes" id="UP000266673"/>
    </source>
</evidence>
<keyword evidence="2" id="KW-1185">Reference proteome</keyword>
<evidence type="ECO:0000313" key="1">
    <source>
        <dbReference type="EMBL" id="RIB12850.1"/>
    </source>
</evidence>
<protein>
    <submittedName>
        <fullName evidence="1">Uncharacterized protein</fullName>
    </submittedName>
</protein>
<proteinExistence type="predicted"/>
<reference evidence="1 2" key="1">
    <citation type="submission" date="2018-06" db="EMBL/GenBank/DDBJ databases">
        <title>Comparative genomics reveals the genomic features of Rhizophagus irregularis, R. cerebriforme, R. diaphanum and Gigaspora rosea, and their symbiotic lifestyle signature.</title>
        <authorList>
            <person name="Morin E."/>
            <person name="San Clemente H."/>
            <person name="Chen E.C.H."/>
            <person name="De La Providencia I."/>
            <person name="Hainaut M."/>
            <person name="Kuo A."/>
            <person name="Kohler A."/>
            <person name="Murat C."/>
            <person name="Tang N."/>
            <person name="Roy S."/>
            <person name="Loubradou J."/>
            <person name="Henrissat B."/>
            <person name="Grigoriev I.V."/>
            <person name="Corradi N."/>
            <person name="Roux C."/>
            <person name="Martin F.M."/>
        </authorList>
    </citation>
    <scope>NUCLEOTIDE SEQUENCE [LARGE SCALE GENOMIC DNA]</scope>
    <source>
        <strain evidence="1 2">DAOM 194757</strain>
    </source>
</reference>
<dbReference type="AlphaFoldDB" id="A0A397URK4"/>
<dbReference type="Proteomes" id="UP000266673">
    <property type="component" value="Unassembled WGS sequence"/>
</dbReference>
<name>A0A397URK4_9GLOM</name>
<dbReference type="OrthoDB" id="10451446at2759"/>
<comment type="caution">
    <text evidence="1">The sequence shown here is derived from an EMBL/GenBank/DDBJ whole genome shotgun (WGS) entry which is preliminary data.</text>
</comment>
<organism evidence="1 2">
    <name type="scientific">Gigaspora rosea</name>
    <dbReference type="NCBI Taxonomy" id="44941"/>
    <lineage>
        <taxon>Eukaryota</taxon>
        <taxon>Fungi</taxon>
        <taxon>Fungi incertae sedis</taxon>
        <taxon>Mucoromycota</taxon>
        <taxon>Glomeromycotina</taxon>
        <taxon>Glomeromycetes</taxon>
        <taxon>Diversisporales</taxon>
        <taxon>Gigasporaceae</taxon>
        <taxon>Gigaspora</taxon>
    </lineage>
</organism>